<dbReference type="InterPro" id="IPR000182">
    <property type="entry name" value="GNAT_dom"/>
</dbReference>
<reference evidence="2 3" key="1">
    <citation type="submission" date="2014-06" db="EMBL/GenBank/DDBJ databases">
        <authorList>
            <person name="Swart Estienne"/>
        </authorList>
    </citation>
    <scope>NUCLEOTIDE SEQUENCE [LARGE SCALE GENOMIC DNA]</scope>
    <source>
        <strain evidence="2 3">130c</strain>
    </source>
</reference>
<gene>
    <name evidence="2" type="primary">Contig17680.g18793</name>
    <name evidence="2" type="ORF">STYLEM_1472</name>
</gene>
<dbReference type="Gene3D" id="3.40.630.30">
    <property type="match status" value="1"/>
</dbReference>
<keyword evidence="3" id="KW-1185">Reference proteome</keyword>
<protein>
    <recommendedName>
        <fullName evidence="1">N-acetyltransferase domain-containing protein</fullName>
    </recommendedName>
</protein>
<feature type="domain" description="N-acetyltransferase" evidence="1">
    <location>
        <begin position="50"/>
        <end position="132"/>
    </location>
</feature>
<evidence type="ECO:0000313" key="3">
    <source>
        <dbReference type="Proteomes" id="UP000039865"/>
    </source>
</evidence>
<proteinExistence type="predicted"/>
<accession>A0A077ZVP8</accession>
<dbReference type="AlphaFoldDB" id="A0A077ZVP8"/>
<dbReference type="EMBL" id="CCKQ01001405">
    <property type="protein sequence ID" value="CDW72511.1"/>
    <property type="molecule type" value="Genomic_DNA"/>
</dbReference>
<dbReference type="InterPro" id="IPR016181">
    <property type="entry name" value="Acyl_CoA_acyltransferase"/>
</dbReference>
<organism evidence="2 3">
    <name type="scientific">Stylonychia lemnae</name>
    <name type="common">Ciliate</name>
    <dbReference type="NCBI Taxonomy" id="5949"/>
    <lineage>
        <taxon>Eukaryota</taxon>
        <taxon>Sar</taxon>
        <taxon>Alveolata</taxon>
        <taxon>Ciliophora</taxon>
        <taxon>Intramacronucleata</taxon>
        <taxon>Spirotrichea</taxon>
        <taxon>Stichotrichia</taxon>
        <taxon>Sporadotrichida</taxon>
        <taxon>Oxytrichidae</taxon>
        <taxon>Stylonychinae</taxon>
        <taxon>Stylonychia</taxon>
    </lineage>
</organism>
<dbReference type="OrthoDB" id="10410626at2759"/>
<dbReference type="Pfam" id="PF00583">
    <property type="entry name" value="Acetyltransf_1"/>
    <property type="match status" value="1"/>
</dbReference>
<sequence>MESQIETYTLTDLTSIPEPQIPSLCEVWNWQGDTSWTEVLNATAGQEEAYDTKYLKANYISSSKFNPDAFFFLTYRSHAIGLCLAWPAAENEFEIKHLTSVPSHRNKGVEEALISLVLGYIKEQGGTKVVVKLDEPKLKDFQKSVIVPILGKFGFSN</sequence>
<dbReference type="Proteomes" id="UP000039865">
    <property type="component" value="Unassembled WGS sequence"/>
</dbReference>
<name>A0A077ZVP8_STYLE</name>
<evidence type="ECO:0000313" key="2">
    <source>
        <dbReference type="EMBL" id="CDW72511.1"/>
    </source>
</evidence>
<dbReference type="InParanoid" id="A0A077ZVP8"/>
<dbReference type="CDD" id="cd04301">
    <property type="entry name" value="NAT_SF"/>
    <property type="match status" value="1"/>
</dbReference>
<evidence type="ECO:0000259" key="1">
    <source>
        <dbReference type="Pfam" id="PF00583"/>
    </source>
</evidence>
<dbReference type="SUPFAM" id="SSF55729">
    <property type="entry name" value="Acyl-CoA N-acyltransferases (Nat)"/>
    <property type="match status" value="1"/>
</dbReference>
<dbReference type="GO" id="GO:0016747">
    <property type="term" value="F:acyltransferase activity, transferring groups other than amino-acyl groups"/>
    <property type="evidence" value="ECO:0007669"/>
    <property type="project" value="InterPro"/>
</dbReference>